<proteinExistence type="predicted"/>
<organism evidence="1 2">
    <name type="scientific">Bacteroides eggerthii</name>
    <dbReference type="NCBI Taxonomy" id="28111"/>
    <lineage>
        <taxon>Bacteria</taxon>
        <taxon>Pseudomonadati</taxon>
        <taxon>Bacteroidota</taxon>
        <taxon>Bacteroidia</taxon>
        <taxon>Bacteroidales</taxon>
        <taxon>Bacteroidaceae</taxon>
        <taxon>Bacteroides</taxon>
    </lineage>
</organism>
<evidence type="ECO:0000313" key="2">
    <source>
        <dbReference type="Proteomes" id="UP001228403"/>
    </source>
</evidence>
<protein>
    <submittedName>
        <fullName evidence="1">Uncharacterized protein</fullName>
    </submittedName>
</protein>
<dbReference type="EMBL" id="JAUDCF010000005">
    <property type="protein sequence ID" value="MDM8145031.1"/>
    <property type="molecule type" value="Genomic_DNA"/>
</dbReference>
<sequence length="86" mass="10263">MPNCHWCFSDDQFNTDDLLWNIKANKAVMNGNLIFELEAYDLLNQLSGTQYFINAQMQQEKYESVLNRFILFKVIWKLNREPKKKG</sequence>
<comment type="caution">
    <text evidence="1">The sequence shown here is derived from an EMBL/GenBank/DDBJ whole genome shotgun (WGS) entry which is preliminary data.</text>
</comment>
<name>A0ABT7U3C5_9BACE</name>
<keyword evidence="2" id="KW-1185">Reference proteome</keyword>
<dbReference type="Proteomes" id="UP001228403">
    <property type="component" value="Unassembled WGS sequence"/>
</dbReference>
<gene>
    <name evidence="1" type="ORF">QUW02_03655</name>
</gene>
<evidence type="ECO:0000313" key="1">
    <source>
        <dbReference type="EMBL" id="MDM8145031.1"/>
    </source>
</evidence>
<accession>A0ABT7U3C5</accession>
<reference evidence="2" key="1">
    <citation type="submission" date="2023-07" db="EMBL/GenBank/DDBJ databases">
        <title>Identification and characterization of horizontal gene transfer across gut microbiota members of farm animals based on homology search.</title>
        <authorList>
            <person name="Schwarzerova J."/>
            <person name="Nykrynova M."/>
            <person name="Jureckova K."/>
            <person name="Cejkova D."/>
            <person name="Rychlik I."/>
        </authorList>
    </citation>
    <scope>NUCLEOTIDE SEQUENCE [LARGE SCALE GENOMIC DNA]</scope>
    <source>
        <strain evidence="2">ET4</strain>
    </source>
</reference>